<protein>
    <submittedName>
        <fullName evidence="3">Uncharacterized protein</fullName>
    </submittedName>
</protein>
<proteinExistence type="predicted"/>
<keyword evidence="2" id="KW-0472">Membrane</keyword>
<accession>A0AAN8WRF9</accession>
<name>A0AAN8WRF9_HALRR</name>
<dbReference type="AlphaFoldDB" id="A0AAN8WRF9"/>
<comment type="caution">
    <text evidence="3">The sequence shown here is derived from an EMBL/GenBank/DDBJ whole genome shotgun (WGS) entry which is preliminary data.</text>
</comment>
<evidence type="ECO:0000256" key="1">
    <source>
        <dbReference type="SAM" id="MobiDB-lite"/>
    </source>
</evidence>
<organism evidence="3 4">
    <name type="scientific">Halocaridina rubra</name>
    <name type="common">Hawaiian red shrimp</name>
    <dbReference type="NCBI Taxonomy" id="373956"/>
    <lineage>
        <taxon>Eukaryota</taxon>
        <taxon>Metazoa</taxon>
        <taxon>Ecdysozoa</taxon>
        <taxon>Arthropoda</taxon>
        <taxon>Crustacea</taxon>
        <taxon>Multicrustacea</taxon>
        <taxon>Malacostraca</taxon>
        <taxon>Eumalacostraca</taxon>
        <taxon>Eucarida</taxon>
        <taxon>Decapoda</taxon>
        <taxon>Pleocyemata</taxon>
        <taxon>Caridea</taxon>
        <taxon>Atyoidea</taxon>
        <taxon>Atyidae</taxon>
        <taxon>Halocaridina</taxon>
    </lineage>
</organism>
<feature type="transmembrane region" description="Helical" evidence="2">
    <location>
        <begin position="12"/>
        <end position="34"/>
    </location>
</feature>
<dbReference type="Proteomes" id="UP001381693">
    <property type="component" value="Unassembled WGS sequence"/>
</dbReference>
<evidence type="ECO:0000313" key="4">
    <source>
        <dbReference type="Proteomes" id="UP001381693"/>
    </source>
</evidence>
<keyword evidence="2" id="KW-1133">Transmembrane helix</keyword>
<keyword evidence="4" id="KW-1185">Reference proteome</keyword>
<evidence type="ECO:0000313" key="3">
    <source>
        <dbReference type="EMBL" id="KAK7068906.1"/>
    </source>
</evidence>
<reference evidence="3 4" key="1">
    <citation type="submission" date="2023-11" db="EMBL/GenBank/DDBJ databases">
        <title>Halocaridina rubra genome assembly.</title>
        <authorList>
            <person name="Smith C."/>
        </authorList>
    </citation>
    <scope>NUCLEOTIDE SEQUENCE [LARGE SCALE GENOMIC DNA]</scope>
    <source>
        <strain evidence="3">EP-1</strain>
        <tissue evidence="3">Whole</tissue>
    </source>
</reference>
<dbReference type="EMBL" id="JAXCGZ010017086">
    <property type="protein sequence ID" value="KAK7068906.1"/>
    <property type="molecule type" value="Genomic_DNA"/>
</dbReference>
<keyword evidence="2" id="KW-0812">Transmembrane</keyword>
<feature type="region of interest" description="Disordered" evidence="1">
    <location>
        <begin position="38"/>
        <end position="69"/>
    </location>
</feature>
<gene>
    <name evidence="3" type="ORF">SK128_012585</name>
</gene>
<evidence type="ECO:0000256" key="2">
    <source>
        <dbReference type="SAM" id="Phobius"/>
    </source>
</evidence>
<feature type="compositionally biased region" description="Basic residues" evidence="1">
    <location>
        <begin position="51"/>
        <end position="63"/>
    </location>
</feature>
<sequence>MTTTIAVGFSGVGLAAAGAVAAGAVGLGLLALAGRRRSRSRSPKPYASSGYHKKRRETQRKKATSLNKDSEEKILQRAVTLIRKQDVTGCGMKLVCELAGLNEDELTADQREILKLVDKLPNEDGGGITDYKAALEVGRSLSSCSQTFPLCSLTGTQLMQTIDSYLP</sequence>